<keyword evidence="3" id="KW-1185">Reference proteome</keyword>
<proteinExistence type="predicted"/>
<keyword evidence="1" id="KW-0472">Membrane</keyword>
<dbReference type="Proteomes" id="UP001629230">
    <property type="component" value="Unassembled WGS sequence"/>
</dbReference>
<keyword evidence="1" id="KW-1133">Transmembrane helix</keyword>
<evidence type="ECO:0000313" key="3">
    <source>
        <dbReference type="Proteomes" id="UP001629230"/>
    </source>
</evidence>
<evidence type="ECO:0000313" key="2">
    <source>
        <dbReference type="EMBL" id="MFM0005598.1"/>
    </source>
</evidence>
<name>A0ABW9B0C9_9BURK</name>
<dbReference type="RefSeq" id="WP_408180298.1">
    <property type="nucleotide sequence ID" value="NZ_JAQQEZ010000030.1"/>
</dbReference>
<protein>
    <submittedName>
        <fullName evidence="2">Uncharacterized protein</fullName>
    </submittedName>
</protein>
<evidence type="ECO:0000256" key="1">
    <source>
        <dbReference type="SAM" id="Phobius"/>
    </source>
</evidence>
<sequence length="54" mass="5820">MADVLEWLIDISVASASAAATGSIFLLLVGVACETRRHVVKHRDAGRMEKHCAL</sequence>
<feature type="transmembrane region" description="Helical" evidence="1">
    <location>
        <begin position="12"/>
        <end position="33"/>
    </location>
</feature>
<comment type="caution">
    <text evidence="2">The sequence shown here is derived from an EMBL/GenBank/DDBJ whole genome shotgun (WGS) entry which is preliminary data.</text>
</comment>
<gene>
    <name evidence="2" type="ORF">PQR57_31930</name>
</gene>
<dbReference type="EMBL" id="JAQQEZ010000030">
    <property type="protein sequence ID" value="MFM0005598.1"/>
    <property type="molecule type" value="Genomic_DNA"/>
</dbReference>
<keyword evidence="1" id="KW-0812">Transmembrane</keyword>
<organism evidence="2 3">
    <name type="scientific">Paraburkholderia dipogonis</name>
    <dbReference type="NCBI Taxonomy" id="1211383"/>
    <lineage>
        <taxon>Bacteria</taxon>
        <taxon>Pseudomonadati</taxon>
        <taxon>Pseudomonadota</taxon>
        <taxon>Betaproteobacteria</taxon>
        <taxon>Burkholderiales</taxon>
        <taxon>Burkholderiaceae</taxon>
        <taxon>Paraburkholderia</taxon>
    </lineage>
</organism>
<reference evidence="2 3" key="1">
    <citation type="journal article" date="2024" name="Chem. Sci.">
        <title>Discovery of megapolipeptins by genome mining of a Burkholderiales bacteria collection.</title>
        <authorList>
            <person name="Paulo B.S."/>
            <person name="Recchia M.J.J."/>
            <person name="Lee S."/>
            <person name="Fergusson C.H."/>
            <person name="Romanowski S.B."/>
            <person name="Hernandez A."/>
            <person name="Krull N."/>
            <person name="Liu D.Y."/>
            <person name="Cavanagh H."/>
            <person name="Bos A."/>
            <person name="Gray C.A."/>
            <person name="Murphy B.T."/>
            <person name="Linington R.G."/>
            <person name="Eustaquio A.S."/>
        </authorList>
    </citation>
    <scope>NUCLEOTIDE SEQUENCE [LARGE SCALE GENOMIC DNA]</scope>
    <source>
        <strain evidence="2 3">RL17-350-BIC-A</strain>
    </source>
</reference>
<accession>A0ABW9B0C9</accession>